<dbReference type="CDD" id="cd23992">
    <property type="entry name" value="PBP_GOBP"/>
    <property type="match status" value="1"/>
</dbReference>
<accession>A0A1B6CUR2</accession>
<name>A0A1B6CUR2_9HEMI</name>
<dbReference type="InterPro" id="IPR006170">
    <property type="entry name" value="PBP/GOBP"/>
</dbReference>
<dbReference type="SUPFAM" id="SSF47565">
    <property type="entry name" value="Insect pheromone/odorant-binding proteins"/>
    <property type="match status" value="1"/>
</dbReference>
<keyword evidence="1" id="KW-0732">Signal</keyword>
<feature type="chain" id="PRO_5008580672" evidence="1">
    <location>
        <begin position="32"/>
        <end position="155"/>
    </location>
</feature>
<dbReference type="AlphaFoldDB" id="A0A1B6CUR2"/>
<feature type="signal peptide" evidence="1">
    <location>
        <begin position="1"/>
        <end position="31"/>
    </location>
</feature>
<dbReference type="Gene3D" id="1.10.238.20">
    <property type="entry name" value="Pheromone/general odorant binding protein domain"/>
    <property type="match status" value="1"/>
</dbReference>
<dbReference type="GO" id="GO:0005549">
    <property type="term" value="F:odorant binding"/>
    <property type="evidence" value="ECO:0007669"/>
    <property type="project" value="InterPro"/>
</dbReference>
<sequence length="155" mass="17467">RFLIWITVFNNMMRVVPVLLALLVVAHHAQADGAQDMSMIKDTMINYYKECKAQINPTKEDVAKVKECGFFCSKPTQCLVACMLEKCGMISGNEMATANMKSMIESMMSDDKEAEKMAKEETEKCDKAVKASNVTEKCGVAVEMTRCWIDWMAKQ</sequence>
<evidence type="ECO:0000313" key="2">
    <source>
        <dbReference type="EMBL" id="JAS17111.1"/>
    </source>
</evidence>
<gene>
    <name evidence="2" type="ORF">g.2561</name>
</gene>
<dbReference type="Pfam" id="PF01395">
    <property type="entry name" value="PBP_GOBP"/>
    <property type="match status" value="1"/>
</dbReference>
<dbReference type="SMART" id="SM00708">
    <property type="entry name" value="PhBP"/>
    <property type="match status" value="1"/>
</dbReference>
<proteinExistence type="predicted"/>
<reference evidence="2" key="1">
    <citation type="submission" date="2015-12" db="EMBL/GenBank/DDBJ databases">
        <title>De novo transcriptome assembly of four potential Pierce s Disease insect vectors from Arizona vineyards.</title>
        <authorList>
            <person name="Tassone E.E."/>
        </authorList>
    </citation>
    <scope>NUCLEOTIDE SEQUENCE</scope>
</reference>
<evidence type="ECO:0000256" key="1">
    <source>
        <dbReference type="SAM" id="SignalP"/>
    </source>
</evidence>
<protein>
    <submittedName>
        <fullName evidence="2">Uncharacterized protein</fullName>
    </submittedName>
</protein>
<dbReference type="EMBL" id="GEDC01020187">
    <property type="protein sequence ID" value="JAS17111.1"/>
    <property type="molecule type" value="Transcribed_RNA"/>
</dbReference>
<feature type="non-terminal residue" evidence="2">
    <location>
        <position position="1"/>
    </location>
</feature>
<dbReference type="InterPro" id="IPR036728">
    <property type="entry name" value="PBP_GOBP_sf"/>
</dbReference>
<organism evidence="2">
    <name type="scientific">Clastoptera arizonana</name>
    <name type="common">Arizona spittle bug</name>
    <dbReference type="NCBI Taxonomy" id="38151"/>
    <lineage>
        <taxon>Eukaryota</taxon>
        <taxon>Metazoa</taxon>
        <taxon>Ecdysozoa</taxon>
        <taxon>Arthropoda</taxon>
        <taxon>Hexapoda</taxon>
        <taxon>Insecta</taxon>
        <taxon>Pterygota</taxon>
        <taxon>Neoptera</taxon>
        <taxon>Paraneoptera</taxon>
        <taxon>Hemiptera</taxon>
        <taxon>Auchenorrhyncha</taxon>
        <taxon>Cercopoidea</taxon>
        <taxon>Clastopteridae</taxon>
        <taxon>Clastoptera</taxon>
    </lineage>
</organism>